<protein>
    <recommendedName>
        <fullName evidence="4">BAR domain-containing protein</fullName>
    </recommendedName>
</protein>
<proteinExistence type="predicted"/>
<sequence>MKSPLWKLKNLTLNKSELKENWDRRALSIDGLSQAAKDMKEMRAWHDRLLSAAAATANSAYEFSESLLEMGNCLLEKTAINDLGESGRVLFMLGGVQLQLQKLVDSYRSHIIRTITNPSESLLSELRKVEEMKLQCDEKRYPFRFIHKLIRSIWLCQHLVIACMICREMFECIVGQHREKGRSRHGKEPNFTSQQLQVAREEYDEASRLCIFRLESLKQGQSRSLLTQAARHHAAQFNLFRRGFLTLEAVEPHIEDVAIKQHIDYKLRRSDDVEVSYDERNSFQTNDDGEISFDYRQTGEIENAYTPKSSMQIKFGKNQVEKSPRPQPRVSSYSAPIYAEKFDAAERLKEMQAAVQKLNMNVLPTPAAEKSSTSKTSNSAILSTPTGISINSKNPWHSSPLDIKKSGKFTEHKKSPFVPLPRPLAERATVSQWDTQGGYDIQKRQSISGPLSSKPLYSKPLSSISGPTGSTESPQMVSGLLSRLPLPPPNVSYGASPPLASSPKINELHELPRPPDFLGSKTVQTSAVFGHSATLVNRTQEMSPTNMSPLPSPKMGSPLPLPPLTVPQRFSMHSSQQKAMPIHAGKVFESSQFEDKMEEVSSPPLTPILLSNMKSPDSGQMRGRFNAALIPVCTCT</sequence>
<dbReference type="PANTHER" id="PTHR34119">
    <property type="entry name" value="HYDROXYPROLINE-RICH GLYCOPROTEIN-LIKE"/>
    <property type="match status" value="1"/>
</dbReference>
<accession>A0A8S0QLY1</accession>
<dbReference type="PANTHER" id="PTHR34119:SF21">
    <property type="entry name" value="BAR DOMAIN-CONTAINING PROTEIN"/>
    <property type="match status" value="1"/>
</dbReference>
<evidence type="ECO:0000313" key="3">
    <source>
        <dbReference type="Proteomes" id="UP000594638"/>
    </source>
</evidence>
<dbReference type="EMBL" id="CACTIH010001895">
    <property type="protein sequence ID" value="CAA2967963.1"/>
    <property type="molecule type" value="Genomic_DNA"/>
</dbReference>
<comment type="caution">
    <text evidence="2">The sequence shown here is derived from an EMBL/GenBank/DDBJ whole genome shotgun (WGS) entry which is preliminary data.</text>
</comment>
<feature type="region of interest" description="Disordered" evidence="1">
    <location>
        <begin position="366"/>
        <end position="423"/>
    </location>
</feature>
<name>A0A8S0QLY1_OLEEU</name>
<feature type="compositionally biased region" description="Polar residues" evidence="1">
    <location>
        <begin position="466"/>
        <end position="476"/>
    </location>
</feature>
<feature type="compositionally biased region" description="Low complexity" evidence="1">
    <location>
        <begin position="448"/>
        <end position="465"/>
    </location>
</feature>
<dbReference type="AlphaFoldDB" id="A0A8S0QLY1"/>
<dbReference type="Gene3D" id="1.20.1270.60">
    <property type="entry name" value="Arfaptin homology (AH) domain/BAR domain"/>
    <property type="match status" value="2"/>
</dbReference>
<dbReference type="CDD" id="cd07307">
    <property type="entry name" value="BAR"/>
    <property type="match status" value="1"/>
</dbReference>
<dbReference type="InterPro" id="IPR027267">
    <property type="entry name" value="AH/BAR_dom_sf"/>
</dbReference>
<feature type="compositionally biased region" description="Basic and acidic residues" evidence="1">
    <location>
        <begin position="402"/>
        <end position="414"/>
    </location>
</feature>
<dbReference type="OrthoDB" id="1925034at2759"/>
<reference evidence="2 3" key="1">
    <citation type="submission" date="2019-12" db="EMBL/GenBank/DDBJ databases">
        <authorList>
            <person name="Alioto T."/>
            <person name="Alioto T."/>
            <person name="Gomez Garrido J."/>
        </authorList>
    </citation>
    <scope>NUCLEOTIDE SEQUENCE [LARGE SCALE GENOMIC DNA]</scope>
</reference>
<feature type="compositionally biased region" description="Polar residues" evidence="1">
    <location>
        <begin position="370"/>
        <end position="397"/>
    </location>
</feature>
<feature type="region of interest" description="Disordered" evidence="1">
    <location>
        <begin position="435"/>
        <end position="483"/>
    </location>
</feature>
<dbReference type="SUPFAM" id="SSF103657">
    <property type="entry name" value="BAR/IMD domain-like"/>
    <property type="match status" value="1"/>
</dbReference>
<evidence type="ECO:0000256" key="1">
    <source>
        <dbReference type="SAM" id="MobiDB-lite"/>
    </source>
</evidence>
<dbReference type="Gramene" id="OE9A079823T2">
    <property type="protein sequence ID" value="OE9A079823C2"/>
    <property type="gene ID" value="OE9A079823"/>
</dbReference>
<gene>
    <name evidence="2" type="ORF">OLEA9_A079823</name>
</gene>
<evidence type="ECO:0000313" key="2">
    <source>
        <dbReference type="EMBL" id="CAA2967963.1"/>
    </source>
</evidence>
<dbReference type="Proteomes" id="UP000594638">
    <property type="component" value="Unassembled WGS sequence"/>
</dbReference>
<organism evidence="2 3">
    <name type="scientific">Olea europaea subsp. europaea</name>
    <dbReference type="NCBI Taxonomy" id="158383"/>
    <lineage>
        <taxon>Eukaryota</taxon>
        <taxon>Viridiplantae</taxon>
        <taxon>Streptophyta</taxon>
        <taxon>Embryophyta</taxon>
        <taxon>Tracheophyta</taxon>
        <taxon>Spermatophyta</taxon>
        <taxon>Magnoliopsida</taxon>
        <taxon>eudicotyledons</taxon>
        <taxon>Gunneridae</taxon>
        <taxon>Pentapetalae</taxon>
        <taxon>asterids</taxon>
        <taxon>lamiids</taxon>
        <taxon>Lamiales</taxon>
        <taxon>Oleaceae</taxon>
        <taxon>Oleeae</taxon>
        <taxon>Olea</taxon>
    </lineage>
</organism>
<dbReference type="InterPro" id="IPR037488">
    <property type="entry name" value="At2g33490-like"/>
</dbReference>
<keyword evidence="3" id="KW-1185">Reference proteome</keyword>
<evidence type="ECO:0008006" key="4">
    <source>
        <dbReference type="Google" id="ProtNLM"/>
    </source>
</evidence>